<feature type="region of interest" description="Disordered" evidence="1">
    <location>
        <begin position="228"/>
        <end position="250"/>
    </location>
</feature>
<organism evidence="2 3">
    <name type="scientific">Hirsutella rhossiliensis</name>
    <dbReference type="NCBI Taxonomy" id="111463"/>
    <lineage>
        <taxon>Eukaryota</taxon>
        <taxon>Fungi</taxon>
        <taxon>Dikarya</taxon>
        <taxon>Ascomycota</taxon>
        <taxon>Pezizomycotina</taxon>
        <taxon>Sordariomycetes</taxon>
        <taxon>Hypocreomycetidae</taxon>
        <taxon>Hypocreales</taxon>
        <taxon>Ophiocordycipitaceae</taxon>
        <taxon>Hirsutella</taxon>
    </lineage>
</organism>
<comment type="caution">
    <text evidence="2">The sequence shown here is derived from an EMBL/GenBank/DDBJ whole genome shotgun (WGS) entry which is preliminary data.</text>
</comment>
<dbReference type="Proteomes" id="UP000824596">
    <property type="component" value="Unassembled WGS sequence"/>
</dbReference>
<feature type="compositionally biased region" description="Basic and acidic residues" evidence="1">
    <location>
        <begin position="23"/>
        <end position="35"/>
    </location>
</feature>
<evidence type="ECO:0000313" key="3">
    <source>
        <dbReference type="Proteomes" id="UP000824596"/>
    </source>
</evidence>
<protein>
    <submittedName>
        <fullName evidence="2">Uncharacterized protein</fullName>
    </submittedName>
</protein>
<dbReference type="RefSeq" id="XP_044719774.1">
    <property type="nucleotide sequence ID" value="XM_044864834.1"/>
</dbReference>
<name>A0A9P8MXU0_9HYPO</name>
<feature type="region of interest" description="Disordered" evidence="1">
    <location>
        <begin position="23"/>
        <end position="66"/>
    </location>
</feature>
<evidence type="ECO:0000313" key="2">
    <source>
        <dbReference type="EMBL" id="KAH0962261.1"/>
    </source>
</evidence>
<proteinExistence type="predicted"/>
<accession>A0A9P8MXU0</accession>
<dbReference type="OrthoDB" id="4926992at2759"/>
<evidence type="ECO:0000256" key="1">
    <source>
        <dbReference type="SAM" id="MobiDB-lite"/>
    </source>
</evidence>
<gene>
    <name evidence="2" type="ORF">HRG_06363</name>
</gene>
<reference evidence="2" key="1">
    <citation type="submission" date="2021-09" db="EMBL/GenBank/DDBJ databases">
        <title>A high-quality genome of the endoparasitic fungus Hirsutella rhossiliensis with a comparison of Hirsutella genomes reveals transposable elements contributing to genome size variation.</title>
        <authorList>
            <person name="Lin R."/>
            <person name="Jiao Y."/>
            <person name="Sun X."/>
            <person name="Ling J."/>
            <person name="Xie B."/>
            <person name="Cheng X."/>
        </authorList>
    </citation>
    <scope>NUCLEOTIDE SEQUENCE</scope>
    <source>
        <strain evidence="2">HR02</strain>
    </source>
</reference>
<keyword evidence="3" id="KW-1185">Reference proteome</keyword>
<dbReference type="EMBL" id="JAIZPD010000006">
    <property type="protein sequence ID" value="KAH0962261.1"/>
    <property type="molecule type" value="Genomic_DNA"/>
</dbReference>
<dbReference type="GeneID" id="68355492"/>
<dbReference type="AlphaFoldDB" id="A0A9P8MXU0"/>
<sequence length="268" mass="30595">MADPLPWTELLKAGRRLQALAEDSDRLNSARRRFESTPPVYRTCKSGGTTLSPSPPPPKEEQERRDRLQRGIDIGAHRHASWPRNQFEAQVTVEYDRLIGPKKAANPILCGGGFVFDDELSEDSMSIVKKQWMELGIWNSKWKSHPVGPWKHEEPLEVESELETNQTLDDGTFQLGSLQPPRQRRKSAKELQLAADRLARRRREREASRPLNQFTARLALERQRIRAESGLDEDGASDPADINTQARHNQPRSFRSSSLVFLVWTIVS</sequence>